<dbReference type="Gene3D" id="3.40.50.200">
    <property type="entry name" value="Peptidase S8/S53 domain"/>
    <property type="match status" value="1"/>
</dbReference>
<keyword evidence="4 7" id="KW-0720">Serine protease</keyword>
<dbReference type="AlphaFoldDB" id="Q2SWY1"/>
<dbReference type="InterPro" id="IPR050819">
    <property type="entry name" value="Tripeptidyl-peptidase_I"/>
</dbReference>
<feature type="active site" description="Charge relay system" evidence="7">
    <location>
        <position position="383"/>
    </location>
</feature>
<dbReference type="EMBL" id="CP000086">
    <property type="protein sequence ID" value="ABC36794.1"/>
    <property type="molecule type" value="Genomic_DNA"/>
</dbReference>
<dbReference type="SMART" id="SM00944">
    <property type="entry name" value="Pro-kuma_activ"/>
    <property type="match status" value="1"/>
</dbReference>
<evidence type="ECO:0000256" key="3">
    <source>
        <dbReference type="ARBA" id="ARBA00022801"/>
    </source>
</evidence>
<feature type="binding site" evidence="7">
    <location>
        <position position="669"/>
    </location>
    <ligand>
        <name>Ca(2+)</name>
        <dbReference type="ChEBI" id="CHEBI:29108"/>
    </ligand>
</feature>
<protein>
    <submittedName>
        <fullName evidence="10">Serine protease, subtilase family</fullName>
    </submittedName>
</protein>
<gene>
    <name evidence="10" type="ordered locus">BTH_I2044</name>
</gene>
<evidence type="ECO:0000256" key="1">
    <source>
        <dbReference type="ARBA" id="ARBA00022670"/>
    </source>
</evidence>
<dbReference type="Pfam" id="PF09286">
    <property type="entry name" value="Pro-kuma_activ"/>
    <property type="match status" value="1"/>
</dbReference>
<dbReference type="PANTHER" id="PTHR14218">
    <property type="entry name" value="PROTEASE S8 TRIPEPTIDYL PEPTIDASE I CLN2"/>
    <property type="match status" value="1"/>
</dbReference>
<keyword evidence="5 7" id="KW-0106">Calcium</keyword>
<dbReference type="GO" id="GO:0008240">
    <property type="term" value="F:tripeptidyl-peptidase activity"/>
    <property type="evidence" value="ECO:0007669"/>
    <property type="project" value="TreeGrafter"/>
</dbReference>
<feature type="domain" description="Peptidase S53" evidence="9">
    <location>
        <begin position="311"/>
        <end position="689"/>
    </location>
</feature>
<keyword evidence="3 7" id="KW-0378">Hydrolase</keyword>
<accession>Q2SWY1</accession>
<dbReference type="InterPro" id="IPR015366">
    <property type="entry name" value="S53_propep"/>
</dbReference>
<dbReference type="Proteomes" id="UP000001930">
    <property type="component" value="Chromosome I"/>
</dbReference>
<keyword evidence="11" id="KW-1185">Reference proteome</keyword>
<reference evidence="10 11" key="1">
    <citation type="journal article" date="2005" name="BMC Genomics">
        <title>Bacterial genome adaptation to niches: divergence of the potential virulence genes in three Burkholderia species of different survival strategies.</title>
        <authorList>
            <person name="Kim H.S."/>
            <person name="Schell M.A."/>
            <person name="Yu Y."/>
            <person name="Ulrich R.L."/>
            <person name="Sarria S.H."/>
            <person name="Nierman W.C."/>
            <person name="DeShazer D."/>
        </authorList>
    </citation>
    <scope>NUCLEOTIDE SEQUENCE [LARGE SCALE GENOMIC DNA]</scope>
    <source>
        <strain evidence="11">ATCC 700388 / DSM 13276 / CCUG 48851 / CIP 106301 / E264</strain>
    </source>
</reference>
<evidence type="ECO:0000256" key="2">
    <source>
        <dbReference type="ARBA" id="ARBA00022723"/>
    </source>
</evidence>
<dbReference type="CDD" id="cd04056">
    <property type="entry name" value="Peptidases_S53"/>
    <property type="match status" value="1"/>
</dbReference>
<comment type="cofactor">
    <cofactor evidence="7">
        <name>Ca(2+)</name>
        <dbReference type="ChEBI" id="CHEBI:29108"/>
    </cofactor>
    <text evidence="7">Binds 1 Ca(2+) ion per subunit.</text>
</comment>
<keyword evidence="2 7" id="KW-0479">Metal-binding</keyword>
<sequence length="694" mass="72497">MIGEGGAGFRESRRRYSFTGRLAAGAGERPRSRLGSSHRGTRPQAVRRFAFMVFRLYSNRMRNDKMTSRKWAGLRAPQTKHAICAATLFAATTLSAHAAAPAWVDTQTRAYPAFPQQARAASQASAAASAAGKAIDAAPGEPVRVVVSLNLNDEAKLDRFLLDLHTPGSAAYGRPLTPAEFTARHAPTPQQVALVEAHLRRAGFRDIEVSPNRLLISATGTAAAVKTAFNTRLKRFTLEGRRVYANQDAAQVPAELGRIVGAVLGLDNATLARTYNRQAAVTGTVGGAKASLAARASDATAAASGTPVLTGHDPLEFSRIYRAGATPTASLTTVGVIMAGDAAPVLRDLDTFAAKAGLARVAATVTRTGPPGSDYNDNSGLSEWDMDSQAIVGAAGGEVKGIVFYAAPSMLLSDITEAYNRAVADNVAKVINVSLGVCEADARASGTQAADDRIFKSAVAQGQTFVVAAGDAGAYECSVSRVSGGQGVPARSNYSVSEPATSPYVVAVGGTTLSTDKTTLAYAGEVAWNEGLQPIGVYDAYGSYDGTQRLWATGGGYSKNEAVPAWQRSVLGASARTRALPDVAFDADGRSGAHVYVNGRTEQWGGTSLAAPIFTGIWARVQSDNGNRLGFPLASLYRYVPSNRALARDVKSGHNGSGGYGYKAGAGWDPVTGFGSLDVANFAAFVKKTADFAR</sequence>
<dbReference type="Pfam" id="PF00082">
    <property type="entry name" value="Peptidase_S8"/>
    <property type="match status" value="1"/>
</dbReference>
<dbReference type="GO" id="GO:0006508">
    <property type="term" value="P:proteolysis"/>
    <property type="evidence" value="ECO:0007669"/>
    <property type="project" value="UniProtKB-KW"/>
</dbReference>
<evidence type="ECO:0000313" key="11">
    <source>
        <dbReference type="Proteomes" id="UP000001930"/>
    </source>
</evidence>
<evidence type="ECO:0000256" key="4">
    <source>
        <dbReference type="ARBA" id="ARBA00022825"/>
    </source>
</evidence>
<evidence type="ECO:0000256" key="8">
    <source>
        <dbReference type="SAM" id="MobiDB-lite"/>
    </source>
</evidence>
<dbReference type="HOGENOM" id="CLU_012501_0_0_4"/>
<dbReference type="SUPFAM" id="SSF52743">
    <property type="entry name" value="Subtilisin-like"/>
    <property type="match status" value="1"/>
</dbReference>
<evidence type="ECO:0000256" key="5">
    <source>
        <dbReference type="ARBA" id="ARBA00022837"/>
    </source>
</evidence>
<dbReference type="KEGG" id="bte:BTH_I2044"/>
<feature type="binding site" evidence="7">
    <location>
        <position position="650"/>
    </location>
    <ligand>
        <name>Ca(2+)</name>
        <dbReference type="ChEBI" id="CHEBI:29108"/>
    </ligand>
</feature>
<feature type="active site" description="Charge relay system" evidence="7">
    <location>
        <position position="387"/>
    </location>
</feature>
<dbReference type="InterPro" id="IPR000209">
    <property type="entry name" value="Peptidase_S8/S53_dom"/>
</dbReference>
<dbReference type="GO" id="GO:0004252">
    <property type="term" value="F:serine-type endopeptidase activity"/>
    <property type="evidence" value="ECO:0007669"/>
    <property type="project" value="UniProtKB-UniRule"/>
</dbReference>
<dbReference type="PANTHER" id="PTHR14218:SF15">
    <property type="entry name" value="TRIPEPTIDYL-PEPTIDASE 1"/>
    <property type="match status" value="1"/>
</dbReference>
<name>Q2SWY1_BURTA</name>
<feature type="region of interest" description="Disordered" evidence="8">
    <location>
        <begin position="20"/>
        <end position="41"/>
    </location>
</feature>
<evidence type="ECO:0000256" key="6">
    <source>
        <dbReference type="ARBA" id="ARBA00023145"/>
    </source>
</evidence>
<evidence type="ECO:0000313" key="10">
    <source>
        <dbReference type="EMBL" id="ABC36794.1"/>
    </source>
</evidence>
<dbReference type="InterPro" id="IPR023828">
    <property type="entry name" value="Peptidase_S8_Ser-AS"/>
</dbReference>
<dbReference type="CDD" id="cd11377">
    <property type="entry name" value="Pro-peptidase_S53"/>
    <property type="match status" value="1"/>
</dbReference>
<feature type="binding site" evidence="7">
    <location>
        <position position="649"/>
    </location>
    <ligand>
        <name>Ca(2+)</name>
        <dbReference type="ChEBI" id="CHEBI:29108"/>
    </ligand>
</feature>
<evidence type="ECO:0000259" key="9">
    <source>
        <dbReference type="PROSITE" id="PS51695"/>
    </source>
</evidence>
<keyword evidence="1 7" id="KW-0645">Protease</keyword>
<proteinExistence type="predicted"/>
<evidence type="ECO:0000256" key="7">
    <source>
        <dbReference type="PROSITE-ProRule" id="PRU01032"/>
    </source>
</evidence>
<organism evidence="10 11">
    <name type="scientific">Burkholderia thailandensis (strain ATCC 700388 / DSM 13276 / CCUG 48851 / CIP 106301 / E264)</name>
    <dbReference type="NCBI Taxonomy" id="271848"/>
    <lineage>
        <taxon>Bacteria</taxon>
        <taxon>Pseudomonadati</taxon>
        <taxon>Pseudomonadota</taxon>
        <taxon>Betaproteobacteria</taxon>
        <taxon>Burkholderiales</taxon>
        <taxon>Burkholderiaceae</taxon>
        <taxon>Burkholderia</taxon>
        <taxon>pseudomallei group</taxon>
    </lineage>
</organism>
<keyword evidence="6" id="KW-0865">Zymogen</keyword>
<dbReference type="GO" id="GO:0046872">
    <property type="term" value="F:metal ion binding"/>
    <property type="evidence" value="ECO:0007669"/>
    <property type="project" value="UniProtKB-UniRule"/>
</dbReference>
<dbReference type="InterPro" id="IPR036852">
    <property type="entry name" value="Peptidase_S8/S53_dom_sf"/>
</dbReference>
<dbReference type="SUPFAM" id="SSF54897">
    <property type="entry name" value="Protease propeptides/inhibitors"/>
    <property type="match status" value="1"/>
</dbReference>
<feature type="binding site" evidence="7">
    <location>
        <position position="667"/>
    </location>
    <ligand>
        <name>Ca(2+)</name>
        <dbReference type="ChEBI" id="CHEBI:29108"/>
    </ligand>
</feature>
<dbReference type="InterPro" id="IPR030400">
    <property type="entry name" value="Sedolisin_dom"/>
</dbReference>
<dbReference type="PROSITE" id="PS51695">
    <property type="entry name" value="SEDOLISIN"/>
    <property type="match status" value="1"/>
</dbReference>
<feature type="active site" description="Charge relay system" evidence="7">
    <location>
        <position position="608"/>
    </location>
</feature>
<dbReference type="PROSITE" id="PS00138">
    <property type="entry name" value="SUBTILASE_SER"/>
    <property type="match status" value="1"/>
</dbReference>